<name>A0A1G8CTS7_9BACT</name>
<dbReference type="Gene3D" id="2.60.40.1120">
    <property type="entry name" value="Carboxypeptidase-like, regulatory domain"/>
    <property type="match status" value="1"/>
</dbReference>
<dbReference type="EMBL" id="FNAN01000040">
    <property type="protein sequence ID" value="SDH48848.1"/>
    <property type="molecule type" value="Genomic_DNA"/>
</dbReference>
<dbReference type="InterPro" id="IPR008969">
    <property type="entry name" value="CarboxyPept-like_regulatory"/>
</dbReference>
<evidence type="ECO:0000256" key="9">
    <source>
        <dbReference type="SAM" id="SignalP"/>
    </source>
</evidence>
<dbReference type="Pfam" id="PF13715">
    <property type="entry name" value="CarbopepD_reg_2"/>
    <property type="match status" value="1"/>
</dbReference>
<dbReference type="Gene3D" id="2.40.170.20">
    <property type="entry name" value="TonB-dependent receptor, beta-barrel domain"/>
    <property type="match status" value="1"/>
</dbReference>
<proteinExistence type="inferred from homology"/>
<dbReference type="InterPro" id="IPR037066">
    <property type="entry name" value="Plug_dom_sf"/>
</dbReference>
<keyword evidence="5 7" id="KW-0472">Membrane</keyword>
<feature type="compositionally biased region" description="Polar residues" evidence="8">
    <location>
        <begin position="512"/>
        <end position="535"/>
    </location>
</feature>
<dbReference type="SUPFAM" id="SSF56935">
    <property type="entry name" value="Porins"/>
    <property type="match status" value="1"/>
</dbReference>
<dbReference type="NCBIfam" id="TIGR04057">
    <property type="entry name" value="SusC_RagA_signa"/>
    <property type="match status" value="1"/>
</dbReference>
<evidence type="ECO:0000256" key="6">
    <source>
        <dbReference type="ARBA" id="ARBA00023237"/>
    </source>
</evidence>
<evidence type="ECO:0000313" key="11">
    <source>
        <dbReference type="EMBL" id="SDH48848.1"/>
    </source>
</evidence>
<dbReference type="InterPro" id="IPR012910">
    <property type="entry name" value="Plug_dom"/>
</dbReference>
<dbReference type="RefSeq" id="WP_090157859.1">
    <property type="nucleotide sequence ID" value="NZ_FNAN01000040.1"/>
</dbReference>
<dbReference type="Gene3D" id="3.55.50.30">
    <property type="match status" value="1"/>
</dbReference>
<evidence type="ECO:0000256" key="3">
    <source>
        <dbReference type="ARBA" id="ARBA00022452"/>
    </source>
</evidence>
<keyword evidence="9" id="KW-0732">Signal</keyword>
<evidence type="ECO:0000256" key="8">
    <source>
        <dbReference type="SAM" id="MobiDB-lite"/>
    </source>
</evidence>
<evidence type="ECO:0000259" key="10">
    <source>
        <dbReference type="Pfam" id="PF07715"/>
    </source>
</evidence>
<dbReference type="AlphaFoldDB" id="A0A1G8CTS7"/>
<dbReference type="InterPro" id="IPR023997">
    <property type="entry name" value="TonB-dep_OMP_SusC/RagA_CS"/>
</dbReference>
<dbReference type="OrthoDB" id="9768177at2"/>
<evidence type="ECO:0000256" key="1">
    <source>
        <dbReference type="ARBA" id="ARBA00004571"/>
    </source>
</evidence>
<feature type="region of interest" description="Disordered" evidence="8">
    <location>
        <begin position="512"/>
        <end position="538"/>
    </location>
</feature>
<dbReference type="NCBIfam" id="TIGR04056">
    <property type="entry name" value="OMP_RagA_SusC"/>
    <property type="match status" value="1"/>
</dbReference>
<feature type="domain" description="TonB-dependent receptor plug" evidence="10">
    <location>
        <begin position="245"/>
        <end position="369"/>
    </location>
</feature>
<dbReference type="Proteomes" id="UP000198748">
    <property type="component" value="Unassembled WGS sequence"/>
</dbReference>
<sequence length="1144" mass="124590">MKRTATCLYLLLAAGIGPALSNPANFAQEQRISKRMGEHAPRKLKDVLLEVKQLFKVDLLFDEELVEGLVSTAAIEKNDRVEKVLDLLLLPMDLQYRKVKAKAYIIVAKPSLKTKNTSDQVDTVSDNPMRSTLASTGTSLRNEAAPSARVSVAKTVNGVVTDSQSGEGIPGVTVLISGKNTGTSTDDKGKYTISVEDGDVLVFSYVGYLAREEKVGNRTQIDVKMAADTKSLEEVVVVGYGTQKRQDITGSISSISESEIKKVVLTSADQALQGRSAGVQMTQTSSAPGGNTSVRIRGGNSLSAGNEPLYVIDGFPVYNDNGQYSSGALNNGQPTNVLASINPSDIESIEILKDASATAIYGARGANGVVIITTKRGKSGQSNITLEAYYGLQQVNKEIPLLNATDFAIVANEYQKNLGRPAPYPDPQSYGQGTNWQKAAFRTAPIENYQLAFNGGDAKTQYAISGNYFRQQGVILGSDLNRGSIRVNLDRSVSDKFKIGISFNASRTVNKQITSDTDPNSNNTLGSVSSLLSTPPTEPMYDQNGNYSRFIDANSNFVINPIARLLEVTNESKTNRVLGNFFADYKILEGLTARVSLGADQISVKEDYYLPAFIQDAGVDAVARLGFVQSFSWLNENTLTYQKTFAKKHALTALLGFTRQAFTRESARTGSQRFVNDILGSNSLGSGALTLPPQSGKTDWALESYIGRVNYGYQDRFLVTLTGRIDGSSRFGADNKYSFFPSGSVAWRISEEKFLKPVKVVSDLKLRVSYGRTGNQEIPQYRSLAALGNNNYPVGGVINSGLSSTRVANPNLRWESTDQFDVGVDAAFLSNRIQLTADYYHKKTTDLLLDVAIPNSSGFGSALQNVGSTQNKGLELALNTVNIDGKFKWRTSANITFNRNKVLNLGGDYERPSGQASPNSQIPYSGILRVGEPVGIFYGYVTDGLFQTLDEIKQSGQPSALPGDRRYKDLNGDGALDANDRTILGYAQPKFFYGITNNFSFNNFDLSVFFQGVEGNSILNLNLHSEINNSVLDAKNRWLPTNTNTDVPRTPTNGRVVDKLVEDGSFLRLRNIMLGYNLPRNASNFLHLRSARVYVSAQNLLTFTKYTGYDPEVSAFGQDNLSVGVDRGSYPVAKLFTFGINIGL</sequence>
<evidence type="ECO:0000256" key="5">
    <source>
        <dbReference type="ARBA" id="ARBA00023136"/>
    </source>
</evidence>
<feature type="signal peptide" evidence="9">
    <location>
        <begin position="1"/>
        <end position="21"/>
    </location>
</feature>
<dbReference type="GO" id="GO:0009279">
    <property type="term" value="C:cell outer membrane"/>
    <property type="evidence" value="ECO:0007669"/>
    <property type="project" value="UniProtKB-SubCell"/>
</dbReference>
<keyword evidence="12" id="KW-1185">Reference proteome</keyword>
<reference evidence="12" key="1">
    <citation type="submission" date="2016-10" db="EMBL/GenBank/DDBJ databases">
        <authorList>
            <person name="Varghese N."/>
            <person name="Submissions S."/>
        </authorList>
    </citation>
    <scope>NUCLEOTIDE SEQUENCE [LARGE SCALE GENOMIC DNA]</scope>
    <source>
        <strain evidence="12">DSM 25329</strain>
    </source>
</reference>
<dbReference type="Gene3D" id="2.170.130.10">
    <property type="entry name" value="TonB-dependent receptor, plug domain"/>
    <property type="match status" value="1"/>
</dbReference>
<dbReference type="FunFam" id="2.170.130.10:FF:000008">
    <property type="entry name" value="SusC/RagA family TonB-linked outer membrane protein"/>
    <property type="match status" value="1"/>
</dbReference>
<evidence type="ECO:0000256" key="4">
    <source>
        <dbReference type="ARBA" id="ARBA00022692"/>
    </source>
</evidence>
<dbReference type="PROSITE" id="PS52016">
    <property type="entry name" value="TONB_DEPENDENT_REC_3"/>
    <property type="match status" value="1"/>
</dbReference>
<comment type="subcellular location">
    <subcellularLocation>
        <location evidence="1 7">Cell outer membrane</location>
        <topology evidence="1 7">Multi-pass membrane protein</topology>
    </subcellularLocation>
</comment>
<dbReference type="STRING" id="659014.SAMN04487996_1405"/>
<dbReference type="InterPro" id="IPR023996">
    <property type="entry name" value="TonB-dep_OMP_SusC/RagA"/>
</dbReference>
<evidence type="ECO:0000256" key="7">
    <source>
        <dbReference type="PROSITE-ProRule" id="PRU01360"/>
    </source>
</evidence>
<feature type="chain" id="PRO_5011626591" evidence="9">
    <location>
        <begin position="22"/>
        <end position="1144"/>
    </location>
</feature>
<dbReference type="Pfam" id="PF07715">
    <property type="entry name" value="Plug"/>
    <property type="match status" value="1"/>
</dbReference>
<keyword evidence="3 7" id="KW-1134">Transmembrane beta strand</keyword>
<keyword evidence="6 7" id="KW-0998">Cell outer membrane</keyword>
<gene>
    <name evidence="11" type="ORF">SAMN04487996_1405</name>
</gene>
<keyword evidence="2 7" id="KW-0813">Transport</keyword>
<organism evidence="11 12">
    <name type="scientific">Dyadobacter soli</name>
    <dbReference type="NCBI Taxonomy" id="659014"/>
    <lineage>
        <taxon>Bacteria</taxon>
        <taxon>Pseudomonadati</taxon>
        <taxon>Bacteroidota</taxon>
        <taxon>Cytophagia</taxon>
        <taxon>Cytophagales</taxon>
        <taxon>Spirosomataceae</taxon>
        <taxon>Dyadobacter</taxon>
    </lineage>
</organism>
<dbReference type="InterPro" id="IPR036942">
    <property type="entry name" value="Beta-barrel_TonB_sf"/>
</dbReference>
<dbReference type="InterPro" id="IPR039426">
    <property type="entry name" value="TonB-dep_rcpt-like"/>
</dbReference>
<comment type="similarity">
    <text evidence="7">Belongs to the TonB-dependent receptor family.</text>
</comment>
<keyword evidence="4 7" id="KW-0812">Transmembrane</keyword>
<evidence type="ECO:0000256" key="2">
    <source>
        <dbReference type="ARBA" id="ARBA00022448"/>
    </source>
</evidence>
<protein>
    <submittedName>
        <fullName evidence="11">TonB-linked outer membrane protein, SusC/RagA family</fullName>
    </submittedName>
</protein>
<accession>A0A1G8CTS7</accession>
<evidence type="ECO:0000313" key="12">
    <source>
        <dbReference type="Proteomes" id="UP000198748"/>
    </source>
</evidence>
<dbReference type="SUPFAM" id="SSF49464">
    <property type="entry name" value="Carboxypeptidase regulatory domain-like"/>
    <property type="match status" value="1"/>
</dbReference>